<proteinExistence type="predicted"/>
<name>A0A256IQS6_9EURY</name>
<accession>A0A256IQS6</accession>
<dbReference type="AlphaFoldDB" id="A0A256IQS6"/>
<sequence>MSKTQPNPRFQYDDMTDSVALHHLANDYGANDVKYWMGRNHIISPQDVLYYADAYGDLEDAILLQSWDKRLPSRVHKALLDSGLDIYEAVNNHELKAERCPCCNADMWRFEIWQGGDYTSTDWVDEWGNVTDDFVEFVE</sequence>
<dbReference type="Proteomes" id="UP000216308">
    <property type="component" value="Unassembled WGS sequence"/>
</dbReference>
<dbReference type="EMBL" id="NHPJ01000032">
    <property type="protein sequence ID" value="OYR58497.1"/>
    <property type="molecule type" value="Genomic_DNA"/>
</dbReference>
<organism evidence="1 2">
    <name type="scientific">Halorubrum halodurans</name>
    <dbReference type="NCBI Taxonomy" id="1383851"/>
    <lineage>
        <taxon>Archaea</taxon>
        <taxon>Methanobacteriati</taxon>
        <taxon>Methanobacteriota</taxon>
        <taxon>Stenosarchaea group</taxon>
        <taxon>Halobacteria</taxon>
        <taxon>Halobacteriales</taxon>
        <taxon>Haloferacaceae</taxon>
        <taxon>Halorubrum</taxon>
    </lineage>
</organism>
<protein>
    <submittedName>
        <fullName evidence="1">Uncharacterized protein</fullName>
    </submittedName>
</protein>
<reference evidence="1 2" key="1">
    <citation type="journal article" date="2014" name="Front. Microbiol.">
        <title>Population and genomic analysis of the genus Halorubrum.</title>
        <authorList>
            <person name="Fullmer M.S."/>
            <person name="Soucy S.M."/>
            <person name="Swithers K.S."/>
            <person name="Makkay A.M."/>
            <person name="Wheeler R."/>
            <person name="Ventosa A."/>
            <person name="Gogarten J.P."/>
            <person name="Papke R.T."/>
        </authorList>
    </citation>
    <scope>NUCLEOTIDE SEQUENCE [LARGE SCALE GENOMIC DNA]</scope>
    <source>
        <strain evidence="1 2">Cb34</strain>
    </source>
</reference>
<gene>
    <name evidence="1" type="ORF">DJ70_02975</name>
</gene>
<evidence type="ECO:0000313" key="1">
    <source>
        <dbReference type="EMBL" id="OYR58497.1"/>
    </source>
</evidence>
<evidence type="ECO:0000313" key="2">
    <source>
        <dbReference type="Proteomes" id="UP000216308"/>
    </source>
</evidence>
<comment type="caution">
    <text evidence="1">The sequence shown here is derived from an EMBL/GenBank/DDBJ whole genome shotgun (WGS) entry which is preliminary data.</text>
</comment>
<keyword evidence="2" id="KW-1185">Reference proteome</keyword>